<dbReference type="InterPro" id="IPR005302">
    <property type="entry name" value="MoCF_Sase_C"/>
</dbReference>
<dbReference type="AlphaFoldDB" id="A0A5Q0GWD1"/>
<dbReference type="PROSITE" id="PS51340">
    <property type="entry name" value="MOSC"/>
    <property type="match status" value="1"/>
</dbReference>
<evidence type="ECO:0000313" key="2">
    <source>
        <dbReference type="EMBL" id="QFZ18289.1"/>
    </source>
</evidence>
<evidence type="ECO:0000313" key="3">
    <source>
        <dbReference type="Proteomes" id="UP000325787"/>
    </source>
</evidence>
<dbReference type="InterPro" id="IPR052716">
    <property type="entry name" value="MOSC_domain"/>
</dbReference>
<reference evidence="3" key="1">
    <citation type="journal article" date="2021" name="Curr. Microbiol.">
        <title>Complete genome of nocamycin-producing strain Saccharothrix syringae NRRL B-16468 reveals the biosynthetic potential for secondary metabolites.</title>
        <authorList>
            <person name="Mo X."/>
            <person name="Yang S."/>
        </authorList>
    </citation>
    <scope>NUCLEOTIDE SEQUENCE [LARGE SCALE GENOMIC DNA]</scope>
    <source>
        <strain evidence="3">ATCC 51364 / DSM 43886 / JCM 6844 / KCTC 9398 / NBRC 14523 / NRRL B-16468 / INA 2240</strain>
    </source>
</reference>
<dbReference type="Pfam" id="PF03473">
    <property type="entry name" value="MOSC"/>
    <property type="match status" value="1"/>
</dbReference>
<dbReference type="SUPFAM" id="SSF50800">
    <property type="entry name" value="PK beta-barrel domain-like"/>
    <property type="match status" value="1"/>
</dbReference>
<dbReference type="OrthoDB" id="9793178at2"/>
<dbReference type="InterPro" id="IPR011037">
    <property type="entry name" value="Pyrv_Knase-like_insert_dom_sf"/>
</dbReference>
<dbReference type="KEGG" id="ssyi:EKG83_13065"/>
<proteinExistence type="predicted"/>
<organism evidence="2 3">
    <name type="scientific">Saccharothrix syringae</name>
    <name type="common">Nocardiopsis syringae</name>
    <dbReference type="NCBI Taxonomy" id="103733"/>
    <lineage>
        <taxon>Bacteria</taxon>
        <taxon>Bacillati</taxon>
        <taxon>Actinomycetota</taxon>
        <taxon>Actinomycetes</taxon>
        <taxon>Pseudonocardiales</taxon>
        <taxon>Pseudonocardiaceae</taxon>
        <taxon>Saccharothrix</taxon>
    </lineage>
</organism>
<feature type="domain" description="MOSC" evidence="1">
    <location>
        <begin position="116"/>
        <end position="267"/>
    </location>
</feature>
<dbReference type="Proteomes" id="UP000325787">
    <property type="component" value="Chromosome"/>
</dbReference>
<protein>
    <submittedName>
        <fullName evidence="2">MOSC domain-containing protein</fullName>
    </submittedName>
</protein>
<name>A0A5Q0GWD1_SACSY</name>
<dbReference type="GO" id="GO:0003824">
    <property type="term" value="F:catalytic activity"/>
    <property type="evidence" value="ECO:0007669"/>
    <property type="project" value="InterPro"/>
</dbReference>
<dbReference type="GO" id="GO:0030170">
    <property type="term" value="F:pyridoxal phosphate binding"/>
    <property type="evidence" value="ECO:0007669"/>
    <property type="project" value="InterPro"/>
</dbReference>
<sequence length="267" mass="29221">MEGRTRGNPVVEGGRVAGLYVYPIKGLSAQPLTSVPLRRGEGVPHDRALALARPGGAYHPGLRRGLPKTEFYALVAEHHLAGLRTHLDVGTGVFTAEVVGHEVLSVRLPDEQDELLRFFARVLDLPDGVLPVPAREEGRRFTDTARVGDRQMNWISLLNLASVRDLAERAGVDGLDPRRFRANVLLDGLPPWAEEGLVDREFTLGGVRLRGTSRTWRCAATEVDPDTGRRDLPVVRMLNRAYGHEVMGCYAEVLSDGVLEVGGELVA</sequence>
<dbReference type="GO" id="GO:0030151">
    <property type="term" value="F:molybdenum ion binding"/>
    <property type="evidence" value="ECO:0007669"/>
    <property type="project" value="InterPro"/>
</dbReference>
<dbReference type="Gene3D" id="2.40.33.20">
    <property type="entry name" value="PK beta-barrel domain-like"/>
    <property type="match status" value="1"/>
</dbReference>
<gene>
    <name evidence="2" type="ORF">EKG83_13065</name>
</gene>
<dbReference type="PANTHER" id="PTHR36930">
    <property type="entry name" value="METAL-SULFUR CLUSTER BIOSYNTHESIS PROTEINS YUAD-RELATED"/>
    <property type="match status" value="1"/>
</dbReference>
<dbReference type="EMBL" id="CP034550">
    <property type="protein sequence ID" value="QFZ18289.1"/>
    <property type="molecule type" value="Genomic_DNA"/>
</dbReference>
<evidence type="ECO:0000259" key="1">
    <source>
        <dbReference type="PROSITE" id="PS51340"/>
    </source>
</evidence>
<accession>A0A5Q0GWD1</accession>
<dbReference type="PANTHER" id="PTHR36930:SF1">
    <property type="entry name" value="MOSC DOMAIN-CONTAINING PROTEIN"/>
    <property type="match status" value="1"/>
</dbReference>
<keyword evidence="3" id="KW-1185">Reference proteome</keyword>